<evidence type="ECO:0000313" key="2">
    <source>
        <dbReference type="Proteomes" id="UP000003465"/>
    </source>
</evidence>
<evidence type="ECO:0000313" key="1">
    <source>
        <dbReference type="EMBL" id="EGH27010.1"/>
    </source>
</evidence>
<dbReference type="Proteomes" id="UP000003465">
    <property type="component" value="Unassembled WGS sequence"/>
</dbReference>
<proteinExistence type="predicted"/>
<dbReference type="AlphaFoldDB" id="A0A656GP27"/>
<sequence>FKRPGGQRQPMSGVEQFFVASAGWLPDVQATGRG</sequence>
<organism evidence="1 2">
    <name type="scientific">Pseudomonas amygdali pv. mori str. 301020</name>
    <dbReference type="NCBI Taxonomy" id="629261"/>
    <lineage>
        <taxon>Bacteria</taxon>
        <taxon>Pseudomonadati</taxon>
        <taxon>Pseudomonadota</taxon>
        <taxon>Gammaproteobacteria</taxon>
        <taxon>Pseudomonadales</taxon>
        <taxon>Pseudomonadaceae</taxon>
        <taxon>Pseudomonas</taxon>
        <taxon>Pseudomonas amygdali</taxon>
    </lineage>
</organism>
<name>A0A656GP27_PSEA0</name>
<comment type="caution">
    <text evidence="1">The sequence shown here is derived from an EMBL/GenBank/DDBJ whole genome shotgun (WGS) entry which is preliminary data.</text>
</comment>
<protein>
    <submittedName>
        <fullName evidence="1">Uncharacterized protein</fullName>
    </submittedName>
</protein>
<dbReference type="EMBL" id="AEAG01003194">
    <property type="protein sequence ID" value="EGH27010.1"/>
    <property type="molecule type" value="Genomic_DNA"/>
</dbReference>
<reference evidence="1 2" key="1">
    <citation type="journal article" date="2011" name="PLoS Pathog.">
        <title>Dynamic evolution of pathogenicity revealed by sequencing and comparative genomics of 19 Pseudomonas syringae isolates.</title>
        <authorList>
            <person name="Baltrus D.A."/>
            <person name="Nishimura M.T."/>
            <person name="Romanchuk A."/>
            <person name="Chang J.H."/>
            <person name="Mukhtar M.S."/>
            <person name="Cherkis K."/>
            <person name="Roach J."/>
            <person name="Grant S.R."/>
            <person name="Jones C.D."/>
            <person name="Dangl J.L."/>
        </authorList>
    </citation>
    <scope>NUCLEOTIDE SEQUENCE [LARGE SCALE GENOMIC DNA]</scope>
    <source>
        <strain evidence="1 2">301020</strain>
    </source>
</reference>
<feature type="non-terminal residue" evidence="1">
    <location>
        <position position="34"/>
    </location>
</feature>
<gene>
    <name evidence="1" type="ORF">PSYMO_38203</name>
</gene>
<feature type="non-terminal residue" evidence="1">
    <location>
        <position position="1"/>
    </location>
</feature>
<accession>A0A656GP27</accession>